<proteinExistence type="predicted"/>
<accession>A0AAP0SD41</accession>
<comment type="caution">
    <text evidence="1">The sequence shown here is derived from an EMBL/GenBank/DDBJ whole genome shotgun (WGS) entry which is preliminary data.</text>
</comment>
<dbReference type="AlphaFoldDB" id="A0AAP0SD41"/>
<protein>
    <submittedName>
        <fullName evidence="1">Uncharacterized protein</fullName>
    </submittedName>
</protein>
<evidence type="ECO:0000313" key="1">
    <source>
        <dbReference type="EMBL" id="KAK9292475.1"/>
    </source>
</evidence>
<keyword evidence="2" id="KW-1185">Reference proteome</keyword>
<dbReference type="Proteomes" id="UP001415857">
    <property type="component" value="Unassembled WGS sequence"/>
</dbReference>
<sequence length="71" mass="8034">MDLAMIHMWSIWHHRNLVVFEGVRKDPQSAAHMALRYLEEYQAAQSDGRDKEAIAIAGNTRPTKGTKTAVL</sequence>
<name>A0AAP0SD41_LIQFO</name>
<gene>
    <name evidence="1" type="ORF">L1049_020448</name>
</gene>
<evidence type="ECO:0000313" key="2">
    <source>
        <dbReference type="Proteomes" id="UP001415857"/>
    </source>
</evidence>
<reference evidence="1 2" key="1">
    <citation type="journal article" date="2024" name="Plant J.">
        <title>Genome sequences and population genomics reveal climatic adaptation and genomic divergence between two closely related sweetgum species.</title>
        <authorList>
            <person name="Xu W.Q."/>
            <person name="Ren C.Q."/>
            <person name="Zhang X.Y."/>
            <person name="Comes H.P."/>
            <person name="Liu X.H."/>
            <person name="Li Y.G."/>
            <person name="Kettle C.J."/>
            <person name="Jalonen R."/>
            <person name="Gaisberger H."/>
            <person name="Ma Y.Z."/>
            <person name="Qiu Y.X."/>
        </authorList>
    </citation>
    <scope>NUCLEOTIDE SEQUENCE [LARGE SCALE GENOMIC DNA]</scope>
    <source>
        <strain evidence="1">Hangzhou</strain>
    </source>
</reference>
<dbReference type="EMBL" id="JBBPBK010000001">
    <property type="protein sequence ID" value="KAK9292475.1"/>
    <property type="molecule type" value="Genomic_DNA"/>
</dbReference>
<organism evidence="1 2">
    <name type="scientific">Liquidambar formosana</name>
    <name type="common">Formosan gum</name>
    <dbReference type="NCBI Taxonomy" id="63359"/>
    <lineage>
        <taxon>Eukaryota</taxon>
        <taxon>Viridiplantae</taxon>
        <taxon>Streptophyta</taxon>
        <taxon>Embryophyta</taxon>
        <taxon>Tracheophyta</taxon>
        <taxon>Spermatophyta</taxon>
        <taxon>Magnoliopsida</taxon>
        <taxon>eudicotyledons</taxon>
        <taxon>Gunneridae</taxon>
        <taxon>Pentapetalae</taxon>
        <taxon>Saxifragales</taxon>
        <taxon>Altingiaceae</taxon>
        <taxon>Liquidambar</taxon>
    </lineage>
</organism>